<dbReference type="PIRSF" id="PIRSF018266">
    <property type="entry name" value="FecR"/>
    <property type="match status" value="1"/>
</dbReference>
<dbReference type="InterPro" id="IPR032508">
    <property type="entry name" value="FecR_C"/>
</dbReference>
<evidence type="ECO:0000259" key="2">
    <source>
        <dbReference type="Pfam" id="PF04773"/>
    </source>
</evidence>
<reference evidence="4 5" key="1">
    <citation type="submission" date="2016-11" db="EMBL/GenBank/DDBJ databases">
        <title>Trade-off between light-utilization and light-protection in marine flavobacteria.</title>
        <authorList>
            <person name="Kumagai Y."/>
        </authorList>
    </citation>
    <scope>NUCLEOTIDE SEQUENCE [LARGE SCALE GENOMIC DNA]</scope>
    <source>
        <strain evidence="4 5">ATCC 700397</strain>
    </source>
</reference>
<evidence type="ECO:0000313" key="5">
    <source>
        <dbReference type="Proteomes" id="UP000239522"/>
    </source>
</evidence>
<feature type="domain" description="FecR protein" evidence="2">
    <location>
        <begin position="175"/>
        <end position="271"/>
    </location>
</feature>
<dbReference type="Gene3D" id="3.55.50.30">
    <property type="match status" value="1"/>
</dbReference>
<accession>A0A2S7KYB6</accession>
<keyword evidence="1" id="KW-1133">Transmembrane helix</keyword>
<proteinExistence type="predicted"/>
<dbReference type="PANTHER" id="PTHR30273:SF2">
    <property type="entry name" value="PROTEIN FECR"/>
    <property type="match status" value="1"/>
</dbReference>
<dbReference type="AlphaFoldDB" id="A0A2S7KYB6"/>
<feature type="domain" description="Protein FecR C-terminal" evidence="3">
    <location>
        <begin position="315"/>
        <end position="383"/>
    </location>
</feature>
<name>A0A2S7KYB6_9FLAO</name>
<dbReference type="PANTHER" id="PTHR30273">
    <property type="entry name" value="PERIPLASMIC SIGNAL SENSOR AND SIGMA FACTOR ACTIVATOR FECR-RELATED"/>
    <property type="match status" value="1"/>
</dbReference>
<keyword evidence="1" id="KW-0812">Transmembrane</keyword>
<keyword evidence="1" id="KW-0472">Membrane</keyword>
<protein>
    <recommendedName>
        <fullName evidence="6">Anti-sigma factor</fullName>
    </recommendedName>
</protein>
<evidence type="ECO:0008006" key="6">
    <source>
        <dbReference type="Google" id="ProtNLM"/>
    </source>
</evidence>
<dbReference type="Pfam" id="PF16344">
    <property type="entry name" value="FecR_C"/>
    <property type="match status" value="1"/>
</dbReference>
<dbReference type="GO" id="GO:0016989">
    <property type="term" value="F:sigma factor antagonist activity"/>
    <property type="evidence" value="ECO:0007669"/>
    <property type="project" value="TreeGrafter"/>
</dbReference>
<sequence length="385" mass="44079">MLSNKIEKIITKYLLNQASFSELEALELWLLDSENEKVFKEFIKTNYLIDSSLNKYNTSLSSKKLLAFITQEKQTIRVKRFRNYLKYAAVFIGLIMVSYFFNVGKDTSTNAPILVESIQTGKDKATLTLENGTIVSLEKGASFNNKNAQSNGEKLIYLNSTNKESNKIAYNYLTVPRGGQFYLKLSDETQVWLNSESQLKYPVSFTKGKIRVVELIYGEAFFDVSPSTNHQGSLFKVHHKDQDIQVLGTTFNIKAYKDESSIYTTLVEGNVAVSFKETQKNLSPNDQLNLDLETKTAIIQKVDVYNAISWKDGVFSFDEKSLFEIMRVLSRWYDVKVVFKDDAIKEEEFIGVLSKNQNIEDILKSIKNFGLVKSYTIRDKIIILE</sequence>
<gene>
    <name evidence="4" type="ORF">BST83_11225</name>
</gene>
<keyword evidence="5" id="KW-1185">Reference proteome</keyword>
<dbReference type="Proteomes" id="UP000239522">
    <property type="component" value="Unassembled WGS sequence"/>
</dbReference>
<dbReference type="InterPro" id="IPR012373">
    <property type="entry name" value="Ferrdict_sens_TM"/>
</dbReference>
<dbReference type="Gene3D" id="2.60.120.1440">
    <property type="match status" value="1"/>
</dbReference>
<dbReference type="EMBL" id="MQUA01000013">
    <property type="protein sequence ID" value="PQB07662.1"/>
    <property type="molecule type" value="Genomic_DNA"/>
</dbReference>
<comment type="caution">
    <text evidence="4">The sequence shown here is derived from an EMBL/GenBank/DDBJ whole genome shotgun (WGS) entry which is preliminary data.</text>
</comment>
<feature type="transmembrane region" description="Helical" evidence="1">
    <location>
        <begin position="84"/>
        <end position="101"/>
    </location>
</feature>
<dbReference type="OrthoDB" id="649666at2"/>
<organism evidence="4 5">
    <name type="scientific">Polaribacter filamentus</name>
    <dbReference type="NCBI Taxonomy" id="53483"/>
    <lineage>
        <taxon>Bacteria</taxon>
        <taxon>Pseudomonadati</taxon>
        <taxon>Bacteroidota</taxon>
        <taxon>Flavobacteriia</taxon>
        <taxon>Flavobacteriales</taxon>
        <taxon>Flavobacteriaceae</taxon>
    </lineage>
</organism>
<evidence type="ECO:0000259" key="3">
    <source>
        <dbReference type="Pfam" id="PF16344"/>
    </source>
</evidence>
<dbReference type="RefSeq" id="WP_104809873.1">
    <property type="nucleotide sequence ID" value="NZ_MQUA01000013.1"/>
</dbReference>
<evidence type="ECO:0000313" key="4">
    <source>
        <dbReference type="EMBL" id="PQB07662.1"/>
    </source>
</evidence>
<dbReference type="InterPro" id="IPR006860">
    <property type="entry name" value="FecR"/>
</dbReference>
<dbReference type="Pfam" id="PF04773">
    <property type="entry name" value="FecR"/>
    <property type="match status" value="1"/>
</dbReference>
<evidence type="ECO:0000256" key="1">
    <source>
        <dbReference type="SAM" id="Phobius"/>
    </source>
</evidence>